<dbReference type="EMBL" id="BOPD01000006">
    <property type="protein sequence ID" value="GIJ31569.1"/>
    <property type="molecule type" value="Genomic_DNA"/>
</dbReference>
<sequence length="105" mass="11282">MDSASAAAENEPRLATSRSTRKVQGSIMHAAYIRGFRRDRTLCVVSDRNWRPEAPHRPLLLRMAGGPGASGEGLSQGDVPGTVRPCVESLADARRAQAGPGEEWV</sequence>
<dbReference type="AlphaFoldDB" id="A0A9W5UN80"/>
<accession>A0A9W5UN80</accession>
<organism evidence="2 3">
    <name type="scientific">Micromonospora sediminimaris</name>
    <dbReference type="NCBI Taxonomy" id="547162"/>
    <lineage>
        <taxon>Bacteria</taxon>
        <taxon>Bacillati</taxon>
        <taxon>Actinomycetota</taxon>
        <taxon>Actinomycetes</taxon>
        <taxon>Micromonosporales</taxon>
        <taxon>Micromonosporaceae</taxon>
        <taxon>Micromonospora</taxon>
    </lineage>
</organism>
<gene>
    <name evidence="2" type="ORF">Vse01_07170</name>
</gene>
<proteinExistence type="predicted"/>
<dbReference type="Proteomes" id="UP000607311">
    <property type="component" value="Unassembled WGS sequence"/>
</dbReference>
<reference evidence="2" key="1">
    <citation type="submission" date="2021-01" db="EMBL/GenBank/DDBJ databases">
        <title>Whole genome shotgun sequence of Verrucosispora sediminis NBRC 107745.</title>
        <authorList>
            <person name="Komaki H."/>
            <person name="Tamura T."/>
        </authorList>
    </citation>
    <scope>NUCLEOTIDE SEQUENCE</scope>
    <source>
        <strain evidence="2">NBRC 107745</strain>
    </source>
</reference>
<feature type="region of interest" description="Disordered" evidence="1">
    <location>
        <begin position="1"/>
        <end position="23"/>
    </location>
</feature>
<evidence type="ECO:0000256" key="1">
    <source>
        <dbReference type="SAM" id="MobiDB-lite"/>
    </source>
</evidence>
<keyword evidence="3" id="KW-1185">Reference proteome</keyword>
<protein>
    <submittedName>
        <fullName evidence="2">Uncharacterized protein</fullName>
    </submittedName>
</protein>
<evidence type="ECO:0000313" key="3">
    <source>
        <dbReference type="Proteomes" id="UP000607311"/>
    </source>
</evidence>
<name>A0A9W5UN80_9ACTN</name>
<feature type="region of interest" description="Disordered" evidence="1">
    <location>
        <begin position="59"/>
        <end position="105"/>
    </location>
</feature>
<comment type="caution">
    <text evidence="2">The sequence shown here is derived from an EMBL/GenBank/DDBJ whole genome shotgun (WGS) entry which is preliminary data.</text>
</comment>
<evidence type="ECO:0000313" key="2">
    <source>
        <dbReference type="EMBL" id="GIJ31569.1"/>
    </source>
</evidence>